<dbReference type="NCBIfam" id="TIGR01571">
    <property type="entry name" value="A_thal_Cys_rich"/>
    <property type="match status" value="1"/>
</dbReference>
<dbReference type="Pfam" id="PF04749">
    <property type="entry name" value="PLAC8"/>
    <property type="match status" value="1"/>
</dbReference>
<evidence type="ECO:0008006" key="4">
    <source>
        <dbReference type="Google" id="ProtNLM"/>
    </source>
</evidence>
<dbReference type="InterPro" id="IPR006461">
    <property type="entry name" value="PLAC_motif_containing"/>
</dbReference>
<evidence type="ECO:0000313" key="3">
    <source>
        <dbReference type="Proteomes" id="UP000271974"/>
    </source>
</evidence>
<name>A0A433TT52_ELYCH</name>
<evidence type="ECO:0000256" key="1">
    <source>
        <dbReference type="ARBA" id="ARBA00009024"/>
    </source>
</evidence>
<sequence length="136" mass="14720">MTEVKPEGSHYPVVSSQPLQSSTAVNAQGQGQPPCGNWVRDWDTGLFHCGDDIPICLCGIFCGLCLTCKVSQDMDESALVACCVPLPVAFLRTKYRTHQNIPGSILKDCLLSSFCGPCTLCQLARDVNTTKLTCSY</sequence>
<dbReference type="STRING" id="188477.A0A433TT52"/>
<protein>
    <recommendedName>
        <fullName evidence="4">PLAC8-like protein 1</fullName>
    </recommendedName>
</protein>
<accession>A0A433TT52</accession>
<evidence type="ECO:0000313" key="2">
    <source>
        <dbReference type="EMBL" id="RUS84720.1"/>
    </source>
</evidence>
<dbReference type="AlphaFoldDB" id="A0A433TT52"/>
<proteinExistence type="inferred from homology"/>
<keyword evidence="3" id="KW-1185">Reference proteome</keyword>
<reference evidence="2 3" key="1">
    <citation type="submission" date="2019-01" db="EMBL/GenBank/DDBJ databases">
        <title>A draft genome assembly of the solar-powered sea slug Elysia chlorotica.</title>
        <authorList>
            <person name="Cai H."/>
            <person name="Li Q."/>
            <person name="Fang X."/>
            <person name="Li J."/>
            <person name="Curtis N.E."/>
            <person name="Altenburger A."/>
            <person name="Shibata T."/>
            <person name="Feng M."/>
            <person name="Maeda T."/>
            <person name="Schwartz J.A."/>
            <person name="Shigenobu S."/>
            <person name="Lundholm N."/>
            <person name="Nishiyama T."/>
            <person name="Yang H."/>
            <person name="Hasebe M."/>
            <person name="Li S."/>
            <person name="Pierce S.K."/>
            <person name="Wang J."/>
        </authorList>
    </citation>
    <scope>NUCLEOTIDE SEQUENCE [LARGE SCALE GENOMIC DNA]</scope>
    <source>
        <strain evidence="2">EC2010</strain>
        <tissue evidence="2">Whole organism of an adult</tissue>
    </source>
</reference>
<gene>
    <name evidence="2" type="ORF">EGW08_007507</name>
</gene>
<dbReference type="PANTHER" id="PTHR15907">
    <property type="entry name" value="DUF614 FAMILY PROTEIN-RELATED"/>
    <property type="match status" value="1"/>
</dbReference>
<dbReference type="EMBL" id="RQTK01000195">
    <property type="protein sequence ID" value="RUS84720.1"/>
    <property type="molecule type" value="Genomic_DNA"/>
</dbReference>
<comment type="similarity">
    <text evidence="1">Belongs to the cornifelin family.</text>
</comment>
<dbReference type="Proteomes" id="UP000271974">
    <property type="component" value="Unassembled WGS sequence"/>
</dbReference>
<dbReference type="OrthoDB" id="1045822at2759"/>
<comment type="caution">
    <text evidence="2">The sequence shown here is derived from an EMBL/GenBank/DDBJ whole genome shotgun (WGS) entry which is preliminary data.</text>
</comment>
<organism evidence="2 3">
    <name type="scientific">Elysia chlorotica</name>
    <name type="common">Eastern emerald elysia</name>
    <name type="synonym">Sea slug</name>
    <dbReference type="NCBI Taxonomy" id="188477"/>
    <lineage>
        <taxon>Eukaryota</taxon>
        <taxon>Metazoa</taxon>
        <taxon>Spiralia</taxon>
        <taxon>Lophotrochozoa</taxon>
        <taxon>Mollusca</taxon>
        <taxon>Gastropoda</taxon>
        <taxon>Heterobranchia</taxon>
        <taxon>Euthyneura</taxon>
        <taxon>Panpulmonata</taxon>
        <taxon>Sacoglossa</taxon>
        <taxon>Placobranchoidea</taxon>
        <taxon>Plakobranchidae</taxon>
        <taxon>Elysia</taxon>
    </lineage>
</organism>